<keyword evidence="2" id="KW-0238">DNA-binding</keyword>
<dbReference type="SMART" id="SM00345">
    <property type="entry name" value="HTH_GNTR"/>
    <property type="match status" value="1"/>
</dbReference>
<dbReference type="PANTHER" id="PTHR43537">
    <property type="entry name" value="TRANSCRIPTIONAL REGULATOR, GNTR FAMILY"/>
    <property type="match status" value="1"/>
</dbReference>
<reference evidence="6" key="1">
    <citation type="journal article" date="2019" name="Int. J. Syst. Evol. Microbiol.">
        <title>The Global Catalogue of Microorganisms (GCM) 10K type strain sequencing project: providing services to taxonomists for standard genome sequencing and annotation.</title>
        <authorList>
            <consortium name="The Broad Institute Genomics Platform"/>
            <consortium name="The Broad Institute Genome Sequencing Center for Infectious Disease"/>
            <person name="Wu L."/>
            <person name="Ma J."/>
        </authorList>
    </citation>
    <scope>NUCLEOTIDE SEQUENCE [LARGE SCALE GENOMIC DNA]</scope>
    <source>
        <strain evidence="6">JCM 3296</strain>
    </source>
</reference>
<dbReference type="PROSITE" id="PS50949">
    <property type="entry name" value="HTH_GNTR"/>
    <property type="match status" value="1"/>
</dbReference>
<sequence>MMYDRVEAPPASRTDFVLESIKEAILNGKLKPGQALVETDLAAALNVSKTPVREALKTLAGSGLVVMSPYKGAAVRTVDAEMAGSVYDVRMLLEPEALRRAILLGASFDDAAAALEDVSDLAQKNLAQRSLANRRFHRALYAGCGNPLMIQILDGLRDQAALITVAGWGICPTWDDEAAEHRAILAAAVQGKDDLACELLRRHIQTFADRVVEELPDGVR</sequence>
<evidence type="ECO:0000313" key="6">
    <source>
        <dbReference type="Proteomes" id="UP000649573"/>
    </source>
</evidence>
<keyword evidence="6" id="KW-1185">Reference proteome</keyword>
<dbReference type="Pfam" id="PF07729">
    <property type="entry name" value="FCD"/>
    <property type="match status" value="1"/>
</dbReference>
<protein>
    <submittedName>
        <fullName evidence="5">GntR family transcriptional regulator</fullName>
    </submittedName>
</protein>
<dbReference type="InterPro" id="IPR011711">
    <property type="entry name" value="GntR_C"/>
</dbReference>
<evidence type="ECO:0000259" key="4">
    <source>
        <dbReference type="PROSITE" id="PS50949"/>
    </source>
</evidence>
<dbReference type="SUPFAM" id="SSF46785">
    <property type="entry name" value="Winged helix' DNA-binding domain"/>
    <property type="match status" value="1"/>
</dbReference>
<dbReference type="InterPro" id="IPR000524">
    <property type="entry name" value="Tscrpt_reg_HTH_GntR"/>
</dbReference>
<dbReference type="RefSeq" id="WP_229813081.1">
    <property type="nucleotide sequence ID" value="NZ_BMRE01000033.1"/>
</dbReference>
<dbReference type="CDD" id="cd07377">
    <property type="entry name" value="WHTH_GntR"/>
    <property type="match status" value="1"/>
</dbReference>
<dbReference type="InterPro" id="IPR036390">
    <property type="entry name" value="WH_DNA-bd_sf"/>
</dbReference>
<dbReference type="InterPro" id="IPR036388">
    <property type="entry name" value="WH-like_DNA-bd_sf"/>
</dbReference>
<dbReference type="InterPro" id="IPR008920">
    <property type="entry name" value="TF_FadR/GntR_C"/>
</dbReference>
<keyword evidence="1" id="KW-0805">Transcription regulation</keyword>
<dbReference type="Gene3D" id="1.10.10.10">
    <property type="entry name" value="Winged helix-like DNA-binding domain superfamily/Winged helix DNA-binding domain"/>
    <property type="match status" value="1"/>
</dbReference>
<dbReference type="SMART" id="SM00895">
    <property type="entry name" value="FCD"/>
    <property type="match status" value="1"/>
</dbReference>
<evidence type="ECO:0000256" key="1">
    <source>
        <dbReference type="ARBA" id="ARBA00023015"/>
    </source>
</evidence>
<evidence type="ECO:0000313" key="5">
    <source>
        <dbReference type="EMBL" id="GGU60568.1"/>
    </source>
</evidence>
<accession>A0ABQ2UZ68</accession>
<feature type="domain" description="HTH gntR-type" evidence="4">
    <location>
        <begin position="11"/>
        <end position="78"/>
    </location>
</feature>
<proteinExistence type="predicted"/>
<dbReference type="SUPFAM" id="SSF48008">
    <property type="entry name" value="GntR ligand-binding domain-like"/>
    <property type="match status" value="1"/>
</dbReference>
<name>A0ABQ2UZ68_9PSEU</name>
<dbReference type="EMBL" id="BMRE01000033">
    <property type="protein sequence ID" value="GGU60568.1"/>
    <property type="molecule type" value="Genomic_DNA"/>
</dbReference>
<dbReference type="Pfam" id="PF00392">
    <property type="entry name" value="GntR"/>
    <property type="match status" value="1"/>
</dbReference>
<gene>
    <name evidence="5" type="ORF">GCM10010178_60950</name>
</gene>
<evidence type="ECO:0000256" key="2">
    <source>
        <dbReference type="ARBA" id="ARBA00023125"/>
    </source>
</evidence>
<dbReference type="Gene3D" id="1.20.120.530">
    <property type="entry name" value="GntR ligand-binding domain-like"/>
    <property type="match status" value="1"/>
</dbReference>
<keyword evidence="3" id="KW-0804">Transcription</keyword>
<organism evidence="5 6">
    <name type="scientific">Lentzea flava</name>
    <dbReference type="NCBI Taxonomy" id="103732"/>
    <lineage>
        <taxon>Bacteria</taxon>
        <taxon>Bacillati</taxon>
        <taxon>Actinomycetota</taxon>
        <taxon>Actinomycetes</taxon>
        <taxon>Pseudonocardiales</taxon>
        <taxon>Pseudonocardiaceae</taxon>
        <taxon>Lentzea</taxon>
    </lineage>
</organism>
<dbReference type="Proteomes" id="UP000649573">
    <property type="component" value="Unassembled WGS sequence"/>
</dbReference>
<dbReference type="PANTHER" id="PTHR43537:SF24">
    <property type="entry name" value="GLUCONATE OPERON TRANSCRIPTIONAL REPRESSOR"/>
    <property type="match status" value="1"/>
</dbReference>
<comment type="caution">
    <text evidence="5">The sequence shown here is derived from an EMBL/GenBank/DDBJ whole genome shotgun (WGS) entry which is preliminary data.</text>
</comment>
<evidence type="ECO:0000256" key="3">
    <source>
        <dbReference type="ARBA" id="ARBA00023163"/>
    </source>
</evidence>